<dbReference type="VEuPathDB" id="TriTrypDB:LpyrH10_04_4880"/>
<evidence type="ECO:0000256" key="8">
    <source>
        <dbReference type="ARBA" id="ARBA00022833"/>
    </source>
</evidence>
<evidence type="ECO:0000256" key="2">
    <source>
        <dbReference type="ARBA" id="ARBA00012251"/>
    </source>
</evidence>
<dbReference type="GO" id="GO:0061630">
    <property type="term" value="F:ubiquitin protein ligase activity"/>
    <property type="evidence" value="ECO:0007669"/>
    <property type="project" value="UniProtKB-EC"/>
</dbReference>
<evidence type="ECO:0000313" key="14">
    <source>
        <dbReference type="Proteomes" id="UP000037923"/>
    </source>
</evidence>
<accession>A0A0N0VGG5</accession>
<evidence type="ECO:0000256" key="9">
    <source>
        <dbReference type="PROSITE-ProRule" id="PRU00175"/>
    </source>
</evidence>
<keyword evidence="5" id="KW-0677">Repeat</keyword>
<organism evidence="13 14">
    <name type="scientific">Leptomonas pyrrhocoris</name>
    <name type="common">Firebug parasite</name>
    <dbReference type="NCBI Taxonomy" id="157538"/>
    <lineage>
        <taxon>Eukaryota</taxon>
        <taxon>Discoba</taxon>
        <taxon>Euglenozoa</taxon>
        <taxon>Kinetoplastea</taxon>
        <taxon>Metakinetoplastina</taxon>
        <taxon>Trypanosomatida</taxon>
        <taxon>Trypanosomatidae</taxon>
        <taxon>Leishmaniinae</taxon>
        <taxon>Leptomonas</taxon>
    </lineage>
</organism>
<gene>
    <name evidence="13" type="ORF">ABB37_02938</name>
</gene>
<dbReference type="Pfam" id="PF22191">
    <property type="entry name" value="IBR_1"/>
    <property type="match status" value="1"/>
</dbReference>
<sequence length="480" mass="54006">MYDYDDDDYDDDDGYTYEDAVPDRKGEARTMAMKEVLEMQAAVVDEVARITCLSASAATLLLDDCFWSRDVALERYVENPEAVLRKLRLTPESASHENTLRSGPPGTRIVCEICALDYASDEVSCLSSCGHYFCKECWQDHIKAHVHSNLLATHCPALHCEEVVGIRCMMQLLDDGSDKATSVMTEVYREYLSRFVHASPSLYWCPNPVGCTGIIHVEVPPLQGQGVTCDVCHRAFCLRCASEPHRPATCDNMRRWRQYCTAEGLSMALILVKMKRCSKCHKDIEKNGGCNHMTCKCGHQFCWVCGHDWSSHTGDYYSCKNASAASSTDDSDGVRQSKRFLYHFERYTLHLDSAKRDATFIDTYAVDNTATITQQPSHNVGAVLPRPDCGINALEVMTLIKNTLMTARSVIAHAYVQMYYLDDKSREASMMAHRVGKLEETTEQLSGNMIDYLRLSKSNPGPLLDTVHMVDNWQKVICEA</sequence>
<dbReference type="RefSeq" id="XP_015661700.1">
    <property type="nucleotide sequence ID" value="XM_015800098.1"/>
</dbReference>
<keyword evidence="8" id="KW-0862">Zinc</keyword>
<comment type="catalytic activity">
    <reaction evidence="1">
        <text>[E2 ubiquitin-conjugating enzyme]-S-ubiquitinyl-L-cysteine + [acceptor protein]-L-lysine = [E2 ubiquitin-conjugating enzyme]-L-cysteine + [acceptor protein]-N(6)-ubiquitinyl-L-lysine.</text>
        <dbReference type="EC" id="2.3.2.31"/>
    </reaction>
</comment>
<keyword evidence="4" id="KW-0479">Metal-binding</keyword>
<dbReference type="GeneID" id="26903229"/>
<evidence type="ECO:0000259" key="12">
    <source>
        <dbReference type="PROSITE" id="PS51873"/>
    </source>
</evidence>
<feature type="region of interest" description="Disordered" evidence="10">
    <location>
        <begin position="1"/>
        <end position="22"/>
    </location>
</feature>
<evidence type="ECO:0000259" key="11">
    <source>
        <dbReference type="PROSITE" id="PS50089"/>
    </source>
</evidence>
<keyword evidence="7" id="KW-0833">Ubl conjugation pathway</keyword>
<dbReference type="EMBL" id="LGTL01000004">
    <property type="protein sequence ID" value="KPA83261.1"/>
    <property type="molecule type" value="Genomic_DNA"/>
</dbReference>
<dbReference type="InterPro" id="IPR013083">
    <property type="entry name" value="Znf_RING/FYVE/PHD"/>
</dbReference>
<dbReference type="PANTHER" id="PTHR11685">
    <property type="entry name" value="RBR FAMILY RING FINGER AND IBR DOMAIN-CONTAINING"/>
    <property type="match status" value="1"/>
</dbReference>
<dbReference type="Gene3D" id="3.30.40.10">
    <property type="entry name" value="Zinc/RING finger domain, C3HC4 (zinc finger)"/>
    <property type="match status" value="1"/>
</dbReference>
<dbReference type="AlphaFoldDB" id="A0A0N0VGG5"/>
<evidence type="ECO:0000256" key="4">
    <source>
        <dbReference type="ARBA" id="ARBA00022723"/>
    </source>
</evidence>
<keyword evidence="14" id="KW-1185">Reference proteome</keyword>
<keyword evidence="3" id="KW-0808">Transferase</keyword>
<evidence type="ECO:0000256" key="7">
    <source>
        <dbReference type="ARBA" id="ARBA00022786"/>
    </source>
</evidence>
<keyword evidence="6 9" id="KW-0863">Zinc-finger</keyword>
<proteinExistence type="predicted"/>
<evidence type="ECO:0000256" key="6">
    <source>
        <dbReference type="ARBA" id="ARBA00022771"/>
    </source>
</evidence>
<evidence type="ECO:0000256" key="10">
    <source>
        <dbReference type="SAM" id="MobiDB-lite"/>
    </source>
</evidence>
<dbReference type="InterPro" id="IPR044066">
    <property type="entry name" value="TRIAD_supradom"/>
</dbReference>
<dbReference type="Pfam" id="PF01485">
    <property type="entry name" value="IBR"/>
    <property type="match status" value="1"/>
</dbReference>
<dbReference type="SMART" id="SM00647">
    <property type="entry name" value="IBR"/>
    <property type="match status" value="2"/>
</dbReference>
<feature type="domain" description="RING-type" evidence="11">
    <location>
        <begin position="111"/>
        <end position="156"/>
    </location>
</feature>
<comment type="caution">
    <text evidence="13">The sequence shown here is derived from an EMBL/GenBank/DDBJ whole genome shotgun (WGS) entry which is preliminary data.</text>
</comment>
<dbReference type="PROSITE" id="PS50089">
    <property type="entry name" value="ZF_RING_2"/>
    <property type="match status" value="1"/>
</dbReference>
<dbReference type="InterPro" id="IPR031127">
    <property type="entry name" value="E3_UB_ligase_RBR"/>
</dbReference>
<dbReference type="OrthoDB" id="10009520at2759"/>
<dbReference type="OMA" id="HRFCMIC"/>
<dbReference type="SUPFAM" id="SSF57850">
    <property type="entry name" value="RING/U-box"/>
    <property type="match status" value="3"/>
</dbReference>
<dbReference type="GO" id="GO:0016567">
    <property type="term" value="P:protein ubiquitination"/>
    <property type="evidence" value="ECO:0007669"/>
    <property type="project" value="InterPro"/>
</dbReference>
<dbReference type="Gene3D" id="1.20.120.1750">
    <property type="match status" value="1"/>
</dbReference>
<evidence type="ECO:0000313" key="13">
    <source>
        <dbReference type="EMBL" id="KPA83261.1"/>
    </source>
</evidence>
<evidence type="ECO:0000256" key="3">
    <source>
        <dbReference type="ARBA" id="ARBA00022679"/>
    </source>
</evidence>
<reference evidence="13 14" key="1">
    <citation type="submission" date="2015-07" db="EMBL/GenBank/DDBJ databases">
        <title>High-quality genome of monoxenous trypanosomatid Leptomonas pyrrhocoris.</title>
        <authorList>
            <person name="Flegontov P."/>
            <person name="Butenko A."/>
            <person name="Firsov S."/>
            <person name="Vlcek C."/>
            <person name="Logacheva M.D."/>
            <person name="Field M."/>
            <person name="Filatov D."/>
            <person name="Flegontova O."/>
            <person name="Gerasimov E."/>
            <person name="Jackson A.P."/>
            <person name="Kelly S."/>
            <person name="Opperdoes F."/>
            <person name="O'Reilly A."/>
            <person name="Votypka J."/>
            <person name="Yurchenko V."/>
            <person name="Lukes J."/>
        </authorList>
    </citation>
    <scope>NUCLEOTIDE SEQUENCE [LARGE SCALE GENOMIC DNA]</scope>
    <source>
        <strain evidence="13">H10</strain>
    </source>
</reference>
<dbReference type="GO" id="GO:0008270">
    <property type="term" value="F:zinc ion binding"/>
    <property type="evidence" value="ECO:0007669"/>
    <property type="project" value="UniProtKB-KW"/>
</dbReference>
<dbReference type="Proteomes" id="UP000037923">
    <property type="component" value="Unassembled WGS sequence"/>
</dbReference>
<dbReference type="InterPro" id="IPR001841">
    <property type="entry name" value="Znf_RING"/>
</dbReference>
<dbReference type="PROSITE" id="PS51873">
    <property type="entry name" value="TRIAD"/>
    <property type="match status" value="1"/>
</dbReference>
<dbReference type="EC" id="2.3.2.31" evidence="2"/>
<feature type="compositionally biased region" description="Acidic residues" evidence="10">
    <location>
        <begin position="1"/>
        <end position="16"/>
    </location>
</feature>
<evidence type="ECO:0000256" key="5">
    <source>
        <dbReference type="ARBA" id="ARBA00022737"/>
    </source>
</evidence>
<name>A0A0N0VGG5_LEPPY</name>
<evidence type="ECO:0000256" key="1">
    <source>
        <dbReference type="ARBA" id="ARBA00001798"/>
    </source>
</evidence>
<protein>
    <recommendedName>
        <fullName evidence="2">RBR-type E3 ubiquitin transferase</fullName>
        <ecNumber evidence="2">2.3.2.31</ecNumber>
    </recommendedName>
</protein>
<feature type="domain" description="RING-type" evidence="12">
    <location>
        <begin position="107"/>
        <end position="323"/>
    </location>
</feature>
<dbReference type="InterPro" id="IPR002867">
    <property type="entry name" value="IBR_dom"/>
</dbReference>